<organism evidence="1 2">
    <name type="scientific">Hibiscus sabdariffa</name>
    <name type="common">roselle</name>
    <dbReference type="NCBI Taxonomy" id="183260"/>
    <lineage>
        <taxon>Eukaryota</taxon>
        <taxon>Viridiplantae</taxon>
        <taxon>Streptophyta</taxon>
        <taxon>Embryophyta</taxon>
        <taxon>Tracheophyta</taxon>
        <taxon>Spermatophyta</taxon>
        <taxon>Magnoliopsida</taxon>
        <taxon>eudicotyledons</taxon>
        <taxon>Gunneridae</taxon>
        <taxon>Pentapetalae</taxon>
        <taxon>rosids</taxon>
        <taxon>malvids</taxon>
        <taxon>Malvales</taxon>
        <taxon>Malvaceae</taxon>
        <taxon>Malvoideae</taxon>
        <taxon>Hibiscus</taxon>
    </lineage>
</organism>
<dbReference type="Proteomes" id="UP001472677">
    <property type="component" value="Unassembled WGS sequence"/>
</dbReference>
<sequence>MSWHEDFQFTKVMKARMDAQCQEIEETSRKIENHMKLIFNTLNIRSQQLAQGDSEIPNREENEQVFGVDEQIVQKLSPIAQENSYVILESHCQVTLIMLGKKGKNNAKLLLLEVTNKFWRR</sequence>
<reference evidence="1 2" key="1">
    <citation type="journal article" date="2024" name="G3 (Bethesda)">
        <title>Genome assembly of Hibiscus sabdariffa L. provides insights into metabolisms of medicinal natural products.</title>
        <authorList>
            <person name="Kim T."/>
        </authorList>
    </citation>
    <scope>NUCLEOTIDE SEQUENCE [LARGE SCALE GENOMIC DNA]</scope>
    <source>
        <strain evidence="1">TK-2024</strain>
        <tissue evidence="1">Old leaves</tissue>
    </source>
</reference>
<proteinExistence type="predicted"/>
<evidence type="ECO:0000313" key="2">
    <source>
        <dbReference type="Proteomes" id="UP001472677"/>
    </source>
</evidence>
<accession>A0ABR2DDP6</accession>
<evidence type="ECO:0000313" key="1">
    <source>
        <dbReference type="EMBL" id="KAK8536043.1"/>
    </source>
</evidence>
<comment type="caution">
    <text evidence="1">The sequence shown here is derived from an EMBL/GenBank/DDBJ whole genome shotgun (WGS) entry which is preliminary data.</text>
</comment>
<keyword evidence="2" id="KW-1185">Reference proteome</keyword>
<dbReference type="EMBL" id="JBBPBM010000029">
    <property type="protein sequence ID" value="KAK8536043.1"/>
    <property type="molecule type" value="Genomic_DNA"/>
</dbReference>
<protein>
    <submittedName>
        <fullName evidence="1">Uncharacterized protein</fullName>
    </submittedName>
</protein>
<gene>
    <name evidence="1" type="ORF">V6N12_012705</name>
</gene>
<name>A0ABR2DDP6_9ROSI</name>